<evidence type="ECO:0000256" key="3">
    <source>
        <dbReference type="ARBA" id="ARBA00022722"/>
    </source>
</evidence>
<evidence type="ECO:0000313" key="7">
    <source>
        <dbReference type="EMBL" id="PWQ99970.1"/>
    </source>
</evidence>
<dbReference type="Proteomes" id="UP000245539">
    <property type="component" value="Unassembled WGS sequence"/>
</dbReference>
<evidence type="ECO:0000256" key="5">
    <source>
        <dbReference type="ARBA" id="ARBA00022839"/>
    </source>
</evidence>
<reference evidence="7 8" key="1">
    <citation type="submission" date="2018-05" db="EMBL/GenBank/DDBJ databases">
        <title>Leucothrix arctica sp. nov., isolated from Arctic seawater.</title>
        <authorList>
            <person name="Choi A."/>
            <person name="Baek K."/>
        </authorList>
    </citation>
    <scope>NUCLEOTIDE SEQUENCE [LARGE SCALE GENOMIC DNA]</scope>
    <source>
        <strain evidence="7 8">JCM 18388</strain>
    </source>
</reference>
<dbReference type="PIRSF" id="PIRSF006488">
    <property type="entry name" value="Exonuc_VII_S"/>
    <property type="match status" value="1"/>
</dbReference>
<dbReference type="HAMAP" id="MF_00337">
    <property type="entry name" value="Exonuc_7_S"/>
    <property type="match status" value="1"/>
</dbReference>
<protein>
    <recommendedName>
        <fullName evidence="6">Exodeoxyribonuclease 7 small subunit</fullName>
        <ecNumber evidence="6">3.1.11.6</ecNumber>
    </recommendedName>
    <alternativeName>
        <fullName evidence="6">Exodeoxyribonuclease VII small subunit</fullName>
        <shortName evidence="6">Exonuclease VII small subunit</shortName>
    </alternativeName>
</protein>
<dbReference type="NCBIfam" id="NF002140">
    <property type="entry name" value="PRK00977.1-4"/>
    <property type="match status" value="1"/>
</dbReference>
<dbReference type="GO" id="GO:0009318">
    <property type="term" value="C:exodeoxyribonuclease VII complex"/>
    <property type="evidence" value="ECO:0007669"/>
    <property type="project" value="UniProtKB-UniRule"/>
</dbReference>
<comment type="caution">
    <text evidence="7">The sequence shown here is derived from an EMBL/GenBank/DDBJ whole genome shotgun (WGS) entry which is preliminary data.</text>
</comment>
<keyword evidence="4 6" id="KW-0378">Hydrolase</keyword>
<dbReference type="InterPro" id="IPR003761">
    <property type="entry name" value="Exonuc_VII_S"/>
</dbReference>
<sequence>MSKSAKKINYEDSVAQLEATISKLEQGDLSLEEALQSFEQGVRLSRDCQSLLADAEQRVILLTADGEEELSDDE</sequence>
<evidence type="ECO:0000313" key="8">
    <source>
        <dbReference type="Proteomes" id="UP000245539"/>
    </source>
</evidence>
<accession>A0A317CU27</accession>
<dbReference type="Pfam" id="PF02609">
    <property type="entry name" value="Exonuc_VII_S"/>
    <property type="match status" value="1"/>
</dbReference>
<dbReference type="GO" id="GO:0008855">
    <property type="term" value="F:exodeoxyribonuclease VII activity"/>
    <property type="evidence" value="ECO:0007669"/>
    <property type="project" value="UniProtKB-UniRule"/>
</dbReference>
<dbReference type="PANTHER" id="PTHR34137">
    <property type="entry name" value="EXODEOXYRIBONUCLEASE 7 SMALL SUBUNIT"/>
    <property type="match status" value="1"/>
</dbReference>
<keyword evidence="5 6" id="KW-0269">Exonuclease</keyword>
<organism evidence="7 8">
    <name type="scientific">Leucothrix pacifica</name>
    <dbReference type="NCBI Taxonomy" id="1247513"/>
    <lineage>
        <taxon>Bacteria</taxon>
        <taxon>Pseudomonadati</taxon>
        <taxon>Pseudomonadota</taxon>
        <taxon>Gammaproteobacteria</taxon>
        <taxon>Thiotrichales</taxon>
        <taxon>Thiotrichaceae</taxon>
        <taxon>Leucothrix</taxon>
    </lineage>
</organism>
<dbReference type="GO" id="GO:0006308">
    <property type="term" value="P:DNA catabolic process"/>
    <property type="evidence" value="ECO:0007669"/>
    <property type="project" value="UniProtKB-UniRule"/>
</dbReference>
<keyword evidence="3 6" id="KW-0540">Nuclease</keyword>
<name>A0A317CU27_9GAMM</name>
<comment type="subunit">
    <text evidence="6">Heterooligomer composed of large and small subunits.</text>
</comment>
<dbReference type="EMBL" id="QGKM01000006">
    <property type="protein sequence ID" value="PWQ99970.1"/>
    <property type="molecule type" value="Genomic_DNA"/>
</dbReference>
<dbReference type="AlphaFoldDB" id="A0A317CU27"/>
<dbReference type="InterPro" id="IPR037004">
    <property type="entry name" value="Exonuc_VII_ssu_sf"/>
</dbReference>
<comment type="function">
    <text evidence="6">Bidirectionally degrades single-stranded DNA into large acid-insoluble oligonucleotides, which are then degraded further into small acid-soluble oligonucleotides.</text>
</comment>
<dbReference type="Gene3D" id="1.10.287.1040">
    <property type="entry name" value="Exonuclease VII, small subunit"/>
    <property type="match status" value="1"/>
</dbReference>
<comment type="subcellular location">
    <subcellularLocation>
        <location evidence="6">Cytoplasm</location>
    </subcellularLocation>
</comment>
<keyword evidence="2 6" id="KW-0963">Cytoplasm</keyword>
<dbReference type="PANTHER" id="PTHR34137:SF1">
    <property type="entry name" value="EXODEOXYRIBONUCLEASE 7 SMALL SUBUNIT"/>
    <property type="match status" value="1"/>
</dbReference>
<comment type="similarity">
    <text evidence="1 6">Belongs to the XseB family.</text>
</comment>
<keyword evidence="8" id="KW-1185">Reference proteome</keyword>
<dbReference type="EC" id="3.1.11.6" evidence="6"/>
<dbReference type="RefSeq" id="WP_109836373.1">
    <property type="nucleotide sequence ID" value="NZ_QGKM01000006.1"/>
</dbReference>
<gene>
    <name evidence="6" type="primary">xseB</name>
    <name evidence="7" type="ORF">DKW60_03975</name>
</gene>
<proteinExistence type="inferred from homology"/>
<evidence type="ECO:0000256" key="1">
    <source>
        <dbReference type="ARBA" id="ARBA00009998"/>
    </source>
</evidence>
<dbReference type="GO" id="GO:0005829">
    <property type="term" value="C:cytosol"/>
    <property type="evidence" value="ECO:0007669"/>
    <property type="project" value="TreeGrafter"/>
</dbReference>
<dbReference type="SUPFAM" id="SSF116842">
    <property type="entry name" value="XseB-like"/>
    <property type="match status" value="1"/>
</dbReference>
<dbReference type="NCBIfam" id="TIGR01280">
    <property type="entry name" value="xseB"/>
    <property type="match status" value="1"/>
</dbReference>
<dbReference type="OrthoDB" id="9801128at2"/>
<evidence type="ECO:0000256" key="2">
    <source>
        <dbReference type="ARBA" id="ARBA00022490"/>
    </source>
</evidence>
<comment type="catalytic activity">
    <reaction evidence="6">
        <text>Exonucleolytic cleavage in either 5'- to 3'- or 3'- to 5'-direction to yield nucleoside 5'-phosphates.</text>
        <dbReference type="EC" id="3.1.11.6"/>
    </reaction>
</comment>
<evidence type="ECO:0000256" key="4">
    <source>
        <dbReference type="ARBA" id="ARBA00022801"/>
    </source>
</evidence>
<evidence type="ECO:0000256" key="6">
    <source>
        <dbReference type="HAMAP-Rule" id="MF_00337"/>
    </source>
</evidence>